<organism evidence="9">
    <name type="scientific">hydrothermal vent metagenome</name>
    <dbReference type="NCBI Taxonomy" id="652676"/>
    <lineage>
        <taxon>unclassified sequences</taxon>
        <taxon>metagenomes</taxon>
        <taxon>ecological metagenomes</taxon>
    </lineage>
</organism>
<dbReference type="GO" id="GO:0016491">
    <property type="term" value="F:oxidoreductase activity"/>
    <property type="evidence" value="ECO:0007669"/>
    <property type="project" value="TreeGrafter"/>
</dbReference>
<dbReference type="EMBL" id="UOFS01000041">
    <property type="protein sequence ID" value="VAW99869.1"/>
    <property type="molecule type" value="Genomic_DNA"/>
</dbReference>
<accession>A0A3B1ANQ7</accession>
<dbReference type="Gene3D" id="1.20.950.20">
    <property type="entry name" value="Transmembrane di-heme cytochromes, Chain C"/>
    <property type="match status" value="1"/>
</dbReference>
<feature type="transmembrane region" description="Helical" evidence="6">
    <location>
        <begin position="485"/>
        <end position="507"/>
    </location>
</feature>
<dbReference type="InterPro" id="IPR011577">
    <property type="entry name" value="Cyt_b561_bac/Ni-Hgenase"/>
</dbReference>
<dbReference type="AlphaFoldDB" id="A0A3B1ANQ7"/>
<keyword evidence="5 6" id="KW-0472">Membrane</keyword>
<dbReference type="PANTHER" id="PTHR35038:SF6">
    <property type="entry name" value="SURFACE LOCALIZED DECAHEME CYTOCHROME C LIPOPROTEIN"/>
    <property type="match status" value="1"/>
</dbReference>
<keyword evidence="4 6" id="KW-1133">Transmembrane helix</keyword>
<protein>
    <submittedName>
        <fullName evidence="9">Cytochrome c family protein</fullName>
    </submittedName>
</protein>
<comment type="subcellular location">
    <subcellularLocation>
        <location evidence="1">Membrane</location>
        <topology evidence="1">Multi-pass membrane protein</topology>
    </subcellularLocation>
</comment>
<feature type="domain" description="Cytochrome b561 bacterial/Ni-hydrogenase" evidence="7">
    <location>
        <begin position="436"/>
        <end position="618"/>
    </location>
</feature>
<feature type="transmembrane region" description="Helical" evidence="6">
    <location>
        <begin position="679"/>
        <end position="700"/>
    </location>
</feature>
<dbReference type="GO" id="GO:0016020">
    <property type="term" value="C:membrane"/>
    <property type="evidence" value="ECO:0007669"/>
    <property type="project" value="UniProtKB-SubCell"/>
</dbReference>
<evidence type="ECO:0000256" key="4">
    <source>
        <dbReference type="ARBA" id="ARBA00022989"/>
    </source>
</evidence>
<evidence type="ECO:0000256" key="2">
    <source>
        <dbReference type="ARBA" id="ARBA00022692"/>
    </source>
</evidence>
<evidence type="ECO:0000256" key="1">
    <source>
        <dbReference type="ARBA" id="ARBA00004141"/>
    </source>
</evidence>
<feature type="transmembrane region" description="Helical" evidence="6">
    <location>
        <begin position="593"/>
        <end position="619"/>
    </location>
</feature>
<dbReference type="GO" id="GO:0009055">
    <property type="term" value="F:electron transfer activity"/>
    <property type="evidence" value="ECO:0007669"/>
    <property type="project" value="InterPro"/>
</dbReference>
<evidence type="ECO:0000256" key="5">
    <source>
        <dbReference type="ARBA" id="ARBA00023136"/>
    </source>
</evidence>
<dbReference type="Pfam" id="PF01292">
    <property type="entry name" value="Ni_hydr_CYTB"/>
    <property type="match status" value="1"/>
</dbReference>
<evidence type="ECO:0000259" key="8">
    <source>
        <dbReference type="Pfam" id="PF09699"/>
    </source>
</evidence>
<feature type="domain" description="Doubled CXXCH motif" evidence="8">
    <location>
        <begin position="272"/>
        <end position="305"/>
    </location>
</feature>
<evidence type="ECO:0000256" key="3">
    <source>
        <dbReference type="ARBA" id="ARBA00022729"/>
    </source>
</evidence>
<dbReference type="SUPFAM" id="SSF48695">
    <property type="entry name" value="Multiheme cytochromes"/>
    <property type="match status" value="1"/>
</dbReference>
<evidence type="ECO:0000313" key="9">
    <source>
        <dbReference type="EMBL" id="VAW99869.1"/>
    </source>
</evidence>
<feature type="transmembrane region" description="Helical" evidence="6">
    <location>
        <begin position="443"/>
        <end position="465"/>
    </location>
</feature>
<gene>
    <name evidence="9" type="ORF">MNBD_GAMMA22-1905</name>
</gene>
<dbReference type="InterPro" id="IPR051829">
    <property type="entry name" value="Multiheme_Cytochr_ET"/>
</dbReference>
<dbReference type="Pfam" id="PF09699">
    <property type="entry name" value="Paired_CXXCH_1"/>
    <property type="match status" value="1"/>
</dbReference>
<dbReference type="InterPro" id="IPR036280">
    <property type="entry name" value="Multihaem_cyt_sf"/>
</dbReference>
<feature type="transmembrane region" description="Helical" evidence="6">
    <location>
        <begin position="391"/>
        <end position="411"/>
    </location>
</feature>
<reference evidence="9" key="1">
    <citation type="submission" date="2018-06" db="EMBL/GenBank/DDBJ databases">
        <authorList>
            <person name="Zhirakovskaya E."/>
        </authorList>
    </citation>
    <scope>NUCLEOTIDE SEQUENCE</scope>
</reference>
<keyword evidence="3" id="KW-0732">Signal</keyword>
<sequence>MKMASSSRSLLRAGLLLVIVINLITVTVYAADNTESFANNSLASQDKLDKIIQVDKNTVNMDCLECHGVKGFAVPITKIGEDLKRSLFVDADELHDSVHNKQHCVDCHNNIKQIPHRVRTALAKPRAVDCVACHEKQALQQAKKTKAKIQPHVDMSRTMVGLPPSPVQTVPSVIQREAVFYLLSVHAKPRKDDPASPNAGCGDCHGTHNVLPMKKDIDKKLGDNAAKNTGAETYRLNTPRICGSCHEKQLKAYTNSVHGAAVKRFGKLDAAVCSDCHSAHQIASPKADLIKLEITKNCGSCHEAEVKSYRETYHGQITQLGYAHTAKCADCHAAHNTLAKKNPLAKVHSNNLVETCRECHKKANASFVQFQPHGNTHNFDRFPEMWLVSKFMIALLAGVFLLFWSHSILWFMREKKEHLVGVMKHQTISGEKYVRRFSAPVRIAHLLLAIAVMTLALTGTTVLYADSFWAPTVMSLLGGAKVAAVIHRIAATLFGVLFFGHILSVLYRNAKRPTEHKFKWFGPESMLPNKRDWHDIKAMKNWFSGKGKRPNFERWTYWEKFDYWAPFWGMFIIGVSGLMLWFAPFFGSFIPGWIFNVATIVHGEEAFLAIVFLFTVHFFNSHFRPDKFPLDIIMFTGCMPLSEFKAERADEYARLIKDGSFDDYLVDAPSDSLVRRSRILGFTLIAVGLAILVLVLSGFLQSMFA</sequence>
<keyword evidence="2 6" id="KW-0812">Transmembrane</keyword>
<evidence type="ECO:0000256" key="6">
    <source>
        <dbReference type="SAM" id="Phobius"/>
    </source>
</evidence>
<feature type="transmembrane region" description="Helical" evidence="6">
    <location>
        <begin position="563"/>
        <end position="587"/>
    </location>
</feature>
<proteinExistence type="predicted"/>
<evidence type="ECO:0000259" key="7">
    <source>
        <dbReference type="Pfam" id="PF01292"/>
    </source>
</evidence>
<dbReference type="InterPro" id="IPR010177">
    <property type="entry name" value="Paired_CXXCH_1"/>
</dbReference>
<dbReference type="Gene3D" id="1.10.780.10">
    <property type="entry name" value="Hydroxylamine Oxidoreductase, Chain A, domain 1"/>
    <property type="match status" value="1"/>
</dbReference>
<name>A0A3B1ANQ7_9ZZZZ</name>
<dbReference type="Gene3D" id="3.90.10.10">
    <property type="entry name" value="Cytochrome C3"/>
    <property type="match status" value="1"/>
</dbReference>
<dbReference type="PANTHER" id="PTHR35038">
    <property type="entry name" value="DISSIMILATORY SULFITE REDUCTASE SIRA"/>
    <property type="match status" value="1"/>
</dbReference>